<keyword evidence="16" id="KW-1185">Reference proteome</keyword>
<keyword evidence="13" id="KW-0325">Glycoprotein</keyword>
<evidence type="ECO:0000313" key="15">
    <source>
        <dbReference type="EMBL" id="MBB5091023.1"/>
    </source>
</evidence>
<dbReference type="PANTHER" id="PTHR46025">
    <property type="entry name" value="XYLOSYLTRANSFERASE OXT"/>
    <property type="match status" value="1"/>
</dbReference>
<reference evidence="15 16" key="1">
    <citation type="submission" date="2020-08" db="EMBL/GenBank/DDBJ databases">
        <title>Genomic Encyclopedia of Type Strains, Phase IV (KMG-IV): sequencing the most valuable type-strain genomes for metagenomic binning, comparative biology and taxonomic classification.</title>
        <authorList>
            <person name="Goeker M."/>
        </authorList>
    </citation>
    <scope>NUCLEOTIDE SEQUENCE [LARGE SCALE GENOMIC DNA]</scope>
    <source>
        <strain evidence="15 16">DSM 25620</strain>
    </source>
</reference>
<evidence type="ECO:0000256" key="6">
    <source>
        <dbReference type="ARBA" id="ARBA00022723"/>
    </source>
</evidence>
<dbReference type="GO" id="GO:0016020">
    <property type="term" value="C:membrane"/>
    <property type="evidence" value="ECO:0007669"/>
    <property type="project" value="InterPro"/>
</dbReference>
<protein>
    <recommendedName>
        <fullName evidence="14">Peptide O-xylosyltransferase</fullName>
    </recommendedName>
</protein>
<keyword evidence="9" id="KW-1133">Transmembrane helix</keyword>
<dbReference type="InterPro" id="IPR003406">
    <property type="entry name" value="Glyco_trans_14"/>
</dbReference>
<keyword evidence="4" id="KW-0808">Transferase</keyword>
<keyword evidence="5" id="KW-0812">Transmembrane</keyword>
<comment type="subcellular location">
    <subcellularLocation>
        <location evidence="2">Endoplasmic reticulum membrane</location>
        <topology evidence="2">Single-pass type II membrane protein</topology>
    </subcellularLocation>
    <subcellularLocation>
        <location evidence="1">Golgi apparatus membrane</location>
        <topology evidence="1">Single-pass type II membrane protein</topology>
    </subcellularLocation>
</comment>
<dbReference type="GO" id="GO:0015012">
    <property type="term" value="P:heparan sulfate proteoglycan biosynthetic process"/>
    <property type="evidence" value="ECO:0007669"/>
    <property type="project" value="TreeGrafter"/>
</dbReference>
<dbReference type="AlphaFoldDB" id="A0A7W8AIL5"/>
<dbReference type="Pfam" id="PF02485">
    <property type="entry name" value="Branch"/>
    <property type="match status" value="1"/>
</dbReference>
<evidence type="ECO:0000256" key="8">
    <source>
        <dbReference type="ARBA" id="ARBA00022968"/>
    </source>
</evidence>
<evidence type="ECO:0000313" key="16">
    <source>
        <dbReference type="Proteomes" id="UP000531231"/>
    </source>
</evidence>
<organism evidence="15 16">
    <name type="scientific">Pseudochrobactrum saccharolyticum</name>
    <dbReference type="NCBI Taxonomy" id="354352"/>
    <lineage>
        <taxon>Bacteria</taxon>
        <taxon>Pseudomonadati</taxon>
        <taxon>Pseudomonadota</taxon>
        <taxon>Alphaproteobacteria</taxon>
        <taxon>Hyphomicrobiales</taxon>
        <taxon>Brucellaceae</taxon>
        <taxon>Pseudochrobactrum</taxon>
    </lineage>
</organism>
<evidence type="ECO:0000256" key="12">
    <source>
        <dbReference type="ARBA" id="ARBA00023157"/>
    </source>
</evidence>
<evidence type="ECO:0000256" key="5">
    <source>
        <dbReference type="ARBA" id="ARBA00022692"/>
    </source>
</evidence>
<keyword evidence="7" id="KW-0256">Endoplasmic reticulum</keyword>
<keyword evidence="10" id="KW-0333">Golgi apparatus</keyword>
<evidence type="ECO:0000256" key="9">
    <source>
        <dbReference type="ARBA" id="ARBA00022989"/>
    </source>
</evidence>
<dbReference type="GO" id="GO:0046872">
    <property type="term" value="F:metal ion binding"/>
    <property type="evidence" value="ECO:0007669"/>
    <property type="project" value="UniProtKB-KW"/>
</dbReference>
<sequence length="562" mass="65435">MKILYIVLAHNQPERLSNIASSIINASTDASIIVHYDGNASQDGFNKLHSSVANNPKIHLVNKRVRCQWGTYSLVDATLESLRQAKKLSIDFDYVILLSGACMPSKPIKELEKFLSANNGKEFIEFNDENWMIGGLRKERYEFYFPYGASKEKSFIEDTWVNIQKKLRIKRKTPLNMKVRFGSQWWTLTWKTCLDMLSLLDENPKIETFFKKTYIPDEMFFQTVVGHLVPTELITGYGLTFFKFTDYGKPIVFYDDHGDYPFNLEKFFVRKVSDEATGLIKKSLNLVHSDDVRTIKVITNKKNNDYTYKKKAQTWFPAPGAIYYRDQFIEANGEGVLKATKKPYIFIFGTKEYLYKSLKNIDHNIFHPMGRIFSRSEVFEDSCLDSIFGLNTTDKEIRDLDQFLYLCRARIRTNKIPVFTWVAGDHYSPIRKIFNDKNALKIITTPYSFDSDEWLQLLKADLISEEVQNNKIPGVSSDIYSQMLYGEIDDNKIPYELRSVFNGNINHQTVLQYTSSNNDNADNNFNSFICKRLNISNETIMNCKFNKYSWFNQIINDLKKIQ</sequence>
<keyword evidence="6" id="KW-0479">Metal-binding</keyword>
<keyword evidence="12" id="KW-1015">Disulfide bond</keyword>
<accession>A0A7W8AIL5</accession>
<keyword evidence="3" id="KW-0328">Glycosyltransferase</keyword>
<evidence type="ECO:0000256" key="11">
    <source>
        <dbReference type="ARBA" id="ARBA00023136"/>
    </source>
</evidence>
<evidence type="ECO:0000256" key="7">
    <source>
        <dbReference type="ARBA" id="ARBA00022824"/>
    </source>
</evidence>
<gene>
    <name evidence="15" type="ORF">HNQ68_001547</name>
</gene>
<evidence type="ECO:0000256" key="1">
    <source>
        <dbReference type="ARBA" id="ARBA00004323"/>
    </source>
</evidence>
<dbReference type="GO" id="GO:0030158">
    <property type="term" value="F:protein xylosyltransferase activity"/>
    <property type="evidence" value="ECO:0007669"/>
    <property type="project" value="InterPro"/>
</dbReference>
<dbReference type="EMBL" id="JACHIL010000002">
    <property type="protein sequence ID" value="MBB5091023.1"/>
    <property type="molecule type" value="Genomic_DNA"/>
</dbReference>
<dbReference type="GO" id="GO:0050650">
    <property type="term" value="P:chondroitin sulfate proteoglycan biosynthetic process"/>
    <property type="evidence" value="ECO:0007669"/>
    <property type="project" value="TreeGrafter"/>
</dbReference>
<evidence type="ECO:0000256" key="2">
    <source>
        <dbReference type="ARBA" id="ARBA00004648"/>
    </source>
</evidence>
<dbReference type="PANTHER" id="PTHR46025:SF3">
    <property type="entry name" value="XYLOSYLTRANSFERASE OXT"/>
    <property type="match status" value="1"/>
</dbReference>
<evidence type="ECO:0000256" key="4">
    <source>
        <dbReference type="ARBA" id="ARBA00022679"/>
    </source>
</evidence>
<keyword evidence="8" id="KW-0735">Signal-anchor</keyword>
<evidence type="ECO:0000256" key="14">
    <source>
        <dbReference type="ARBA" id="ARBA00042865"/>
    </source>
</evidence>
<keyword evidence="11" id="KW-0472">Membrane</keyword>
<dbReference type="RefSeq" id="WP_151159121.1">
    <property type="nucleotide sequence ID" value="NZ_JACHIL010000002.1"/>
</dbReference>
<evidence type="ECO:0000256" key="10">
    <source>
        <dbReference type="ARBA" id="ARBA00023034"/>
    </source>
</evidence>
<evidence type="ECO:0000256" key="13">
    <source>
        <dbReference type="ARBA" id="ARBA00023180"/>
    </source>
</evidence>
<dbReference type="Proteomes" id="UP000531231">
    <property type="component" value="Unassembled WGS sequence"/>
</dbReference>
<proteinExistence type="predicted"/>
<dbReference type="InterPro" id="IPR043538">
    <property type="entry name" value="XYLT"/>
</dbReference>
<name>A0A7W8AIL5_9HYPH</name>
<evidence type="ECO:0000256" key="3">
    <source>
        <dbReference type="ARBA" id="ARBA00022676"/>
    </source>
</evidence>
<comment type="caution">
    <text evidence="15">The sequence shown here is derived from an EMBL/GenBank/DDBJ whole genome shotgun (WGS) entry which is preliminary data.</text>
</comment>